<protein>
    <submittedName>
        <fullName evidence="1">Uncharacterized protein</fullName>
    </submittedName>
</protein>
<evidence type="ECO:0000313" key="1">
    <source>
        <dbReference type="EMBL" id="SEJ16221.1"/>
    </source>
</evidence>
<organism evidence="1 2">
    <name type="scientific">Cyclobacterium xiamenense</name>
    <dbReference type="NCBI Taxonomy" id="1297121"/>
    <lineage>
        <taxon>Bacteria</taxon>
        <taxon>Pseudomonadati</taxon>
        <taxon>Bacteroidota</taxon>
        <taxon>Cytophagia</taxon>
        <taxon>Cytophagales</taxon>
        <taxon>Cyclobacteriaceae</taxon>
        <taxon>Cyclobacterium</taxon>
    </lineage>
</organism>
<reference evidence="2" key="1">
    <citation type="submission" date="2016-10" db="EMBL/GenBank/DDBJ databases">
        <authorList>
            <person name="Varghese N."/>
            <person name="Submissions S."/>
        </authorList>
    </citation>
    <scope>NUCLEOTIDE SEQUENCE [LARGE SCALE GENOMIC DNA]</scope>
    <source>
        <strain evidence="2">IBRC-M 10761</strain>
    </source>
</reference>
<name>A0A1H6WGS1_9BACT</name>
<gene>
    <name evidence="1" type="ORF">SAMN05192553_102698</name>
</gene>
<dbReference type="RefSeq" id="WP_177179593.1">
    <property type="nucleotide sequence ID" value="NZ_FNZH01000002.1"/>
</dbReference>
<proteinExistence type="predicted"/>
<accession>A0A1H6WGS1</accession>
<keyword evidence="2" id="KW-1185">Reference proteome</keyword>
<dbReference type="Proteomes" id="UP000199403">
    <property type="component" value="Unassembled WGS sequence"/>
</dbReference>
<sequence length="58" mass="6469">MTATVKYRVATYEGEIQVPCDPNEESEAIIAKAKRIVTRQAGGSLPWGSQSWRVTCRE</sequence>
<evidence type="ECO:0000313" key="2">
    <source>
        <dbReference type="Proteomes" id="UP000199403"/>
    </source>
</evidence>
<dbReference type="AlphaFoldDB" id="A0A1H6WGS1"/>
<dbReference type="EMBL" id="FNZH01000002">
    <property type="protein sequence ID" value="SEJ16221.1"/>
    <property type="molecule type" value="Genomic_DNA"/>
</dbReference>
<dbReference type="STRING" id="1416801.SAMN05192553_102698"/>